<feature type="transmembrane region" description="Helical" evidence="9">
    <location>
        <begin position="221"/>
        <end position="242"/>
    </location>
</feature>
<comment type="caution">
    <text evidence="12">The sequence shown here is derived from an EMBL/GenBank/DDBJ whole genome shotgun (WGS) entry which is preliminary data.</text>
</comment>
<evidence type="ECO:0000256" key="2">
    <source>
        <dbReference type="ARBA" id="ARBA00022475"/>
    </source>
</evidence>
<sequence length="639" mass="69377">MQLLISKRPVRLCLLALSLTWAALFLFPTAVQAHAILLRSTPAKDAVLTTAPTQVQMWFSEDLNPTFSSAVVVNRANQRIDKNDARVSTSDPREIDLSLPSDLPSAVYVVVWRTQSASDGHVLRGSFRFSIEGADGSIPSLNGAQPGLDELGGTVDNANSGQLDNQTFFSFLMITLVELGTVFWVGAQLWQSFVSPSTEDTANEEQSALERQAQQRFARRFAIPALVLTLLTNLGVLIGQGLQLTGGNLGQALAPSLLWNLISSGHFGLYWSMREIVLLVALGIALYRFRLRAPGPRVVALLSWLNLLLGLALLIAVTFSSHAAAVSNNVVYAVLGDWLHLLAAALWVGGMLYLARIYLPAWKNSHASPQLLLTTLQRFSPLAISGVVLMALSGPLNATFHMSSFEQLINTAYGRALSVKIVLVVAMLVTSAIHVFLWRPALSKAIAEYNGLREGDASVEATDPQENAVRPLETPESKLLEQQITQKTHRLTRMLIWEPVLGVAVLICVGLMSVFAGTLQPATTTTVPKATAFATNAITTDKAFSIKLTVSPNHFGTNVFTVSVFDSNGKPDTNVGVSIYTIMLDMDMGTDTINLQPDGKGYFSAPGDLNMGGNWELRVQIRTPENTLHEVQVHMVTPL</sequence>
<dbReference type="Gene3D" id="2.60.40.1220">
    <property type="match status" value="1"/>
</dbReference>
<evidence type="ECO:0000256" key="1">
    <source>
        <dbReference type="ARBA" id="ARBA00004651"/>
    </source>
</evidence>
<dbReference type="InterPro" id="IPR014756">
    <property type="entry name" value="Ig_E-set"/>
</dbReference>
<reference evidence="13" key="1">
    <citation type="submission" date="2018-12" db="EMBL/GenBank/DDBJ databases">
        <title>Tengunoibacter tsumagoiensis gen. nov., sp. nov., Dictyobacter kobayashii sp. nov., D. alpinus sp. nov., and D. joshuensis sp. nov. and description of Dictyobacteraceae fam. nov. within the order Ktedonobacterales isolated from Tengu-no-mugimeshi.</title>
        <authorList>
            <person name="Wang C.M."/>
            <person name="Zheng Y."/>
            <person name="Sakai Y."/>
            <person name="Toyoda A."/>
            <person name="Minakuchi Y."/>
            <person name="Abe K."/>
            <person name="Yokota A."/>
            <person name="Yabe S."/>
        </authorList>
    </citation>
    <scope>NUCLEOTIDE SEQUENCE [LARGE SCALE GENOMIC DNA]</scope>
    <source>
        <strain evidence="13">Uno3</strain>
    </source>
</reference>
<feature type="domain" description="CopC" evidence="10">
    <location>
        <begin position="34"/>
        <end position="131"/>
    </location>
</feature>
<dbReference type="PANTHER" id="PTHR34820">
    <property type="entry name" value="INNER MEMBRANE PROTEIN YEBZ"/>
    <property type="match status" value="1"/>
</dbReference>
<feature type="transmembrane region" description="Helical" evidence="9">
    <location>
        <begin position="267"/>
        <end position="287"/>
    </location>
</feature>
<evidence type="ECO:0000313" key="13">
    <source>
        <dbReference type="Proteomes" id="UP000287352"/>
    </source>
</evidence>
<dbReference type="InterPro" id="IPR008457">
    <property type="entry name" value="Cu-R_CopD_dom"/>
</dbReference>
<dbReference type="PANTHER" id="PTHR34820:SF4">
    <property type="entry name" value="INNER MEMBRANE PROTEIN YEBZ"/>
    <property type="match status" value="1"/>
</dbReference>
<evidence type="ECO:0000313" key="12">
    <source>
        <dbReference type="EMBL" id="GCE11374.1"/>
    </source>
</evidence>
<evidence type="ECO:0000256" key="8">
    <source>
        <dbReference type="ARBA" id="ARBA00023136"/>
    </source>
</evidence>
<feature type="transmembrane region" description="Helical" evidence="9">
    <location>
        <begin position="339"/>
        <end position="359"/>
    </location>
</feature>
<dbReference type="GO" id="GO:0005886">
    <property type="term" value="C:plasma membrane"/>
    <property type="evidence" value="ECO:0007669"/>
    <property type="project" value="UniProtKB-SubCell"/>
</dbReference>
<dbReference type="InterPro" id="IPR014755">
    <property type="entry name" value="Cu-Rt/internalin_Ig-like"/>
</dbReference>
<keyword evidence="6 9" id="KW-1133">Transmembrane helix</keyword>
<comment type="subcellular location">
    <subcellularLocation>
        <location evidence="1">Cell membrane</location>
        <topology evidence="1">Multi-pass membrane protein</topology>
    </subcellularLocation>
</comment>
<gene>
    <name evidence="12" type="ORF">KTT_12330</name>
</gene>
<feature type="transmembrane region" description="Helical" evidence="9">
    <location>
        <begin position="299"/>
        <end position="319"/>
    </location>
</feature>
<dbReference type="AlphaFoldDB" id="A0A401ZX46"/>
<evidence type="ECO:0000256" key="6">
    <source>
        <dbReference type="ARBA" id="ARBA00022989"/>
    </source>
</evidence>
<organism evidence="12 13">
    <name type="scientific">Tengunoibacter tsumagoiensis</name>
    <dbReference type="NCBI Taxonomy" id="2014871"/>
    <lineage>
        <taxon>Bacteria</taxon>
        <taxon>Bacillati</taxon>
        <taxon>Chloroflexota</taxon>
        <taxon>Ktedonobacteria</taxon>
        <taxon>Ktedonobacterales</taxon>
        <taxon>Dictyobacteraceae</taxon>
        <taxon>Tengunoibacter</taxon>
    </lineage>
</organism>
<feature type="transmembrane region" description="Helical" evidence="9">
    <location>
        <begin position="168"/>
        <end position="187"/>
    </location>
</feature>
<evidence type="ECO:0000256" key="7">
    <source>
        <dbReference type="ARBA" id="ARBA00023008"/>
    </source>
</evidence>
<evidence type="ECO:0000256" key="5">
    <source>
        <dbReference type="ARBA" id="ARBA00022729"/>
    </source>
</evidence>
<feature type="transmembrane region" description="Helical" evidence="9">
    <location>
        <begin position="495"/>
        <end position="519"/>
    </location>
</feature>
<dbReference type="SUPFAM" id="SSF81296">
    <property type="entry name" value="E set domains"/>
    <property type="match status" value="1"/>
</dbReference>
<dbReference type="Proteomes" id="UP000287352">
    <property type="component" value="Unassembled WGS sequence"/>
</dbReference>
<name>A0A401ZX46_9CHLR</name>
<dbReference type="GO" id="GO:0006825">
    <property type="term" value="P:copper ion transport"/>
    <property type="evidence" value="ECO:0007669"/>
    <property type="project" value="InterPro"/>
</dbReference>
<dbReference type="GO" id="GO:0042597">
    <property type="term" value="C:periplasmic space"/>
    <property type="evidence" value="ECO:0007669"/>
    <property type="project" value="InterPro"/>
</dbReference>
<keyword evidence="3 9" id="KW-0812">Transmembrane</keyword>
<keyword evidence="2" id="KW-1003">Cell membrane</keyword>
<feature type="transmembrane region" description="Helical" evidence="9">
    <location>
        <begin position="371"/>
        <end position="392"/>
    </location>
</feature>
<dbReference type="GO" id="GO:0046688">
    <property type="term" value="P:response to copper ion"/>
    <property type="evidence" value="ECO:0007669"/>
    <property type="project" value="InterPro"/>
</dbReference>
<evidence type="ECO:0000259" key="10">
    <source>
        <dbReference type="Pfam" id="PF04234"/>
    </source>
</evidence>
<evidence type="ECO:0008006" key="14">
    <source>
        <dbReference type="Google" id="ProtNLM"/>
    </source>
</evidence>
<feature type="domain" description="Copper resistance protein D" evidence="11">
    <location>
        <begin position="375"/>
        <end position="511"/>
    </location>
</feature>
<evidence type="ECO:0000256" key="4">
    <source>
        <dbReference type="ARBA" id="ARBA00022723"/>
    </source>
</evidence>
<proteinExistence type="predicted"/>
<dbReference type="OrthoDB" id="2353937at2"/>
<keyword evidence="4" id="KW-0479">Metal-binding</keyword>
<evidence type="ECO:0000256" key="3">
    <source>
        <dbReference type="ARBA" id="ARBA00022692"/>
    </source>
</evidence>
<dbReference type="Pfam" id="PF05425">
    <property type="entry name" value="CopD"/>
    <property type="match status" value="1"/>
</dbReference>
<protein>
    <recommendedName>
        <fullName evidence="14">Copper resistance protein CopC</fullName>
    </recommendedName>
</protein>
<dbReference type="InterPro" id="IPR032694">
    <property type="entry name" value="CopC/D"/>
</dbReference>
<keyword evidence="7" id="KW-0186">Copper</keyword>
<dbReference type="GO" id="GO:0005507">
    <property type="term" value="F:copper ion binding"/>
    <property type="evidence" value="ECO:0007669"/>
    <property type="project" value="InterPro"/>
</dbReference>
<dbReference type="EMBL" id="BIFR01000001">
    <property type="protein sequence ID" value="GCE11374.1"/>
    <property type="molecule type" value="Genomic_DNA"/>
</dbReference>
<dbReference type="InterPro" id="IPR007348">
    <property type="entry name" value="CopC_dom"/>
</dbReference>
<keyword evidence="8 9" id="KW-0472">Membrane</keyword>
<keyword evidence="5" id="KW-0732">Signal</keyword>
<accession>A0A401ZX46</accession>
<feature type="transmembrane region" description="Helical" evidence="9">
    <location>
        <begin position="412"/>
        <end position="437"/>
    </location>
</feature>
<dbReference type="Pfam" id="PF04234">
    <property type="entry name" value="CopC"/>
    <property type="match status" value="1"/>
</dbReference>
<dbReference type="RefSeq" id="WP_126579093.1">
    <property type="nucleotide sequence ID" value="NZ_BIFR01000001.1"/>
</dbReference>
<evidence type="ECO:0000259" key="11">
    <source>
        <dbReference type="Pfam" id="PF05425"/>
    </source>
</evidence>
<keyword evidence="13" id="KW-1185">Reference proteome</keyword>
<evidence type="ECO:0000256" key="9">
    <source>
        <dbReference type="SAM" id="Phobius"/>
    </source>
</evidence>